<name>A0A3E3HY66_9FIRM</name>
<accession>A0A3E3HY66</accession>
<keyword evidence="2" id="KW-1185">Reference proteome</keyword>
<dbReference type="EMBL" id="QVLV01000021">
    <property type="protein sequence ID" value="RGE56763.1"/>
    <property type="molecule type" value="Genomic_DNA"/>
</dbReference>
<gene>
    <name evidence="1" type="ORF">DXC51_22660</name>
</gene>
<dbReference type="InterPro" id="IPR052949">
    <property type="entry name" value="PA_immunity-related"/>
</dbReference>
<proteinExistence type="predicted"/>
<dbReference type="Gene3D" id="2.160.20.80">
    <property type="entry name" value="E3 ubiquitin-protein ligase SopA"/>
    <property type="match status" value="1"/>
</dbReference>
<sequence length="227" mass="25835">MQGEMGMEKKMVRVAPPQLGRSLREAEDGLALLGNACREDMPVEQCHIRGLTVENQDFYKINLEGVIFENCTFLHCNFEKASFIDVRFKTCDLSNSRLDDCYFSRCEFLSVKGVGADFHESLLKEVRMEECGLSFANFSGTRWESAIWNACDMQESYLADCRFKKMEWKGLNLKRASFFHTPLKGMDLRGNEIEGIVLSEEKGELRGAVTDLYQAAELARLLGIVIK</sequence>
<dbReference type="Proteomes" id="UP000260812">
    <property type="component" value="Unassembled WGS sequence"/>
</dbReference>
<comment type="caution">
    <text evidence="1">The sequence shown here is derived from an EMBL/GenBank/DDBJ whole genome shotgun (WGS) entry which is preliminary data.</text>
</comment>
<dbReference type="InterPro" id="IPR001646">
    <property type="entry name" value="5peptide_repeat"/>
</dbReference>
<organism evidence="1 2">
    <name type="scientific">Eisenbergiella massiliensis</name>
    <dbReference type="NCBI Taxonomy" id="1720294"/>
    <lineage>
        <taxon>Bacteria</taxon>
        <taxon>Bacillati</taxon>
        <taxon>Bacillota</taxon>
        <taxon>Clostridia</taxon>
        <taxon>Lachnospirales</taxon>
        <taxon>Lachnospiraceae</taxon>
        <taxon>Eisenbergiella</taxon>
    </lineage>
</organism>
<evidence type="ECO:0000313" key="1">
    <source>
        <dbReference type="EMBL" id="RGE56763.1"/>
    </source>
</evidence>
<dbReference type="AlphaFoldDB" id="A0A3E3HY66"/>
<dbReference type="PANTHER" id="PTHR42999:SF1">
    <property type="entry name" value="PENTAPEPTIDE REPEAT-CONTAINING PROTEIN"/>
    <property type="match status" value="1"/>
</dbReference>
<protein>
    <submittedName>
        <fullName evidence="1">Pentapeptide repeat-containing protein</fullName>
    </submittedName>
</protein>
<dbReference type="PANTHER" id="PTHR42999">
    <property type="entry name" value="ANTIBIOTIC RESISTANCE PROTEIN MCBG"/>
    <property type="match status" value="1"/>
</dbReference>
<reference evidence="1" key="1">
    <citation type="submission" date="2018-08" db="EMBL/GenBank/DDBJ databases">
        <title>A genome reference for cultivated species of the human gut microbiota.</title>
        <authorList>
            <person name="Zou Y."/>
            <person name="Xue W."/>
            <person name="Luo G."/>
        </authorList>
    </citation>
    <scope>NUCLEOTIDE SEQUENCE [LARGE SCALE GENOMIC DNA]</scope>
    <source>
        <strain evidence="1">TF05-5AC</strain>
    </source>
</reference>
<evidence type="ECO:0000313" key="2">
    <source>
        <dbReference type="Proteomes" id="UP000260812"/>
    </source>
</evidence>
<dbReference type="SUPFAM" id="SSF141571">
    <property type="entry name" value="Pentapeptide repeat-like"/>
    <property type="match status" value="1"/>
</dbReference>
<dbReference type="Pfam" id="PF13599">
    <property type="entry name" value="Pentapeptide_4"/>
    <property type="match status" value="1"/>
</dbReference>